<evidence type="ECO:0000313" key="1">
    <source>
        <dbReference type="EMBL" id="GBM93313.1"/>
    </source>
</evidence>
<sequence>MKSRRISKRVLCSLRRYSNGGAELPLTDDDTYLLWKGPDVPGDGLSYSDLSNRTVAAIVSPKLSLIDLQLSPNAKAGGGNSLRVKFSKNTHGSFFLL</sequence>
<keyword evidence="2" id="KW-1185">Reference proteome</keyword>
<accession>A0A4Y2JSD4</accession>
<dbReference type="Proteomes" id="UP000499080">
    <property type="component" value="Unassembled WGS sequence"/>
</dbReference>
<dbReference type="EMBL" id="BGPR01003864">
    <property type="protein sequence ID" value="GBM93313.1"/>
    <property type="molecule type" value="Genomic_DNA"/>
</dbReference>
<name>A0A4Y2JSD4_ARAVE</name>
<reference evidence="1 2" key="1">
    <citation type="journal article" date="2019" name="Sci. Rep.">
        <title>Orb-weaving spider Araneus ventricosus genome elucidates the spidroin gene catalogue.</title>
        <authorList>
            <person name="Kono N."/>
            <person name="Nakamura H."/>
            <person name="Ohtoshi R."/>
            <person name="Moran D.A.P."/>
            <person name="Shinohara A."/>
            <person name="Yoshida Y."/>
            <person name="Fujiwara M."/>
            <person name="Mori M."/>
            <person name="Tomita M."/>
            <person name="Arakawa K."/>
        </authorList>
    </citation>
    <scope>NUCLEOTIDE SEQUENCE [LARGE SCALE GENOMIC DNA]</scope>
</reference>
<proteinExistence type="predicted"/>
<evidence type="ECO:0000313" key="2">
    <source>
        <dbReference type="Proteomes" id="UP000499080"/>
    </source>
</evidence>
<organism evidence="1 2">
    <name type="scientific">Araneus ventricosus</name>
    <name type="common">Orbweaver spider</name>
    <name type="synonym">Epeira ventricosa</name>
    <dbReference type="NCBI Taxonomy" id="182803"/>
    <lineage>
        <taxon>Eukaryota</taxon>
        <taxon>Metazoa</taxon>
        <taxon>Ecdysozoa</taxon>
        <taxon>Arthropoda</taxon>
        <taxon>Chelicerata</taxon>
        <taxon>Arachnida</taxon>
        <taxon>Araneae</taxon>
        <taxon>Araneomorphae</taxon>
        <taxon>Entelegynae</taxon>
        <taxon>Araneoidea</taxon>
        <taxon>Araneidae</taxon>
        <taxon>Araneus</taxon>
    </lineage>
</organism>
<gene>
    <name evidence="1" type="ORF">AVEN_168719_1</name>
</gene>
<dbReference type="AlphaFoldDB" id="A0A4Y2JSD4"/>
<protein>
    <submittedName>
        <fullName evidence="1">Uncharacterized protein</fullName>
    </submittedName>
</protein>
<comment type="caution">
    <text evidence="1">The sequence shown here is derived from an EMBL/GenBank/DDBJ whole genome shotgun (WGS) entry which is preliminary data.</text>
</comment>